<dbReference type="RefSeq" id="WP_281290574.1">
    <property type="nucleotide sequence ID" value="NZ_BIFH01000034.1"/>
</dbReference>
<evidence type="ECO:0000313" key="3">
    <source>
        <dbReference type="Proteomes" id="UP000286931"/>
    </source>
</evidence>
<reference evidence="2 3" key="1">
    <citation type="submission" date="2018-12" db="EMBL/GenBank/DDBJ databases">
        <title>Draft genome sequence of Embleya hyalina NBRC 13850T.</title>
        <authorList>
            <person name="Komaki H."/>
            <person name="Hosoyama A."/>
            <person name="Kimura A."/>
            <person name="Ichikawa N."/>
            <person name="Tamura T."/>
        </authorList>
    </citation>
    <scope>NUCLEOTIDE SEQUENCE [LARGE SCALE GENOMIC DNA]</scope>
    <source>
        <strain evidence="2 3">NBRC 13850</strain>
    </source>
</reference>
<evidence type="ECO:0000256" key="1">
    <source>
        <dbReference type="ARBA" id="ARBA00023118"/>
    </source>
</evidence>
<gene>
    <name evidence="2" type="ORF">EHYA_07429</name>
</gene>
<comment type="caution">
    <text evidence="2">The sequence shown here is derived from an EMBL/GenBank/DDBJ whole genome shotgun (WGS) entry which is preliminary data.</text>
</comment>
<dbReference type="GO" id="GO:0051607">
    <property type="term" value="P:defense response to virus"/>
    <property type="evidence" value="ECO:0007669"/>
    <property type="project" value="UniProtKB-KW"/>
</dbReference>
<dbReference type="Pfam" id="PF09704">
    <property type="entry name" value="Cas_Cas5d"/>
    <property type="match status" value="1"/>
</dbReference>
<dbReference type="AlphaFoldDB" id="A0A401YYM2"/>
<dbReference type="GO" id="GO:0043571">
    <property type="term" value="P:maintenance of CRISPR repeat elements"/>
    <property type="evidence" value="ECO:0007669"/>
    <property type="project" value="InterPro"/>
</dbReference>
<dbReference type="InterPro" id="IPR013422">
    <property type="entry name" value="CRISPR-assoc_prot_Cas5_N"/>
</dbReference>
<dbReference type="EMBL" id="BIFH01000034">
    <property type="protein sequence ID" value="GCD99707.1"/>
    <property type="molecule type" value="Genomic_DNA"/>
</dbReference>
<dbReference type="NCBIfam" id="TIGR01868">
    <property type="entry name" value="casD_Cas5e"/>
    <property type="match status" value="1"/>
</dbReference>
<dbReference type="GO" id="GO:0003723">
    <property type="term" value="F:RNA binding"/>
    <property type="evidence" value="ECO:0007669"/>
    <property type="project" value="InterPro"/>
</dbReference>
<proteinExistence type="predicted"/>
<dbReference type="NCBIfam" id="TIGR02593">
    <property type="entry name" value="CRISPR_cas5"/>
    <property type="match status" value="1"/>
</dbReference>
<evidence type="ECO:0000313" key="2">
    <source>
        <dbReference type="EMBL" id="GCD99707.1"/>
    </source>
</evidence>
<sequence>MTTDHLVLLLRLAGPMQSWGDRSAFNRRETRPEPTKSGVVGLLAAAAGRRREADITDLAELRLGVRVDQAGSLMRDYHTVSDYRGQPLPQAGVSAKGIQKPTSPAKHTHITQRFYLQDAVFVAGIEGPADLITTLGTAVSNPAFPLALGRRSCVPTQPVNLGLRPTDLETALITEPWQIGDHARRRQARKGRPATVQLAATLDDPDGDDVAHDRPVSFDPLRRAFTSRRIRHAWLTVPSGFDNPDPDARSAGHDPFALLDW</sequence>
<dbReference type="Proteomes" id="UP000286931">
    <property type="component" value="Unassembled WGS sequence"/>
</dbReference>
<dbReference type="InterPro" id="IPR021124">
    <property type="entry name" value="CRISPR-assoc_prot_Cas5"/>
</dbReference>
<dbReference type="InterPro" id="IPR010147">
    <property type="entry name" value="CRISPR-assoc_prot_CasD"/>
</dbReference>
<keyword evidence="1" id="KW-0051">Antiviral defense</keyword>
<keyword evidence="3" id="KW-1185">Reference proteome</keyword>
<dbReference type="Gene3D" id="3.30.70.2660">
    <property type="match status" value="1"/>
</dbReference>
<dbReference type="CDD" id="cd09645">
    <property type="entry name" value="Cas5_I-E"/>
    <property type="match status" value="1"/>
</dbReference>
<protein>
    <submittedName>
        <fullName evidence="2">Type I-E CRISPR-associated protein Cas5/CasD</fullName>
    </submittedName>
</protein>
<name>A0A401YYM2_9ACTN</name>
<accession>A0A401YYM2</accession>
<organism evidence="2 3">
    <name type="scientific">Embleya hyalina</name>
    <dbReference type="NCBI Taxonomy" id="516124"/>
    <lineage>
        <taxon>Bacteria</taxon>
        <taxon>Bacillati</taxon>
        <taxon>Actinomycetota</taxon>
        <taxon>Actinomycetes</taxon>
        <taxon>Kitasatosporales</taxon>
        <taxon>Streptomycetaceae</taxon>
        <taxon>Embleya</taxon>
    </lineage>
</organism>